<dbReference type="GO" id="GO:0005886">
    <property type="term" value="C:plasma membrane"/>
    <property type="evidence" value="ECO:0007669"/>
    <property type="project" value="TreeGrafter"/>
</dbReference>
<evidence type="ECO:0000256" key="3">
    <source>
        <dbReference type="ARBA" id="ARBA00022553"/>
    </source>
</evidence>
<dbReference type="SMART" id="SM00388">
    <property type="entry name" value="HisKA"/>
    <property type="match status" value="1"/>
</dbReference>
<protein>
    <recommendedName>
        <fullName evidence="2">histidine kinase</fullName>
        <ecNumber evidence="2">2.7.13.3</ecNumber>
    </recommendedName>
</protein>
<dbReference type="PROSITE" id="PS50109">
    <property type="entry name" value="HIS_KIN"/>
    <property type="match status" value="1"/>
</dbReference>
<accession>A0A937F709</accession>
<organism evidence="10 11">
    <name type="scientific">Fulvivirga sediminis</name>
    <dbReference type="NCBI Taxonomy" id="2803949"/>
    <lineage>
        <taxon>Bacteria</taxon>
        <taxon>Pseudomonadati</taxon>
        <taxon>Bacteroidota</taxon>
        <taxon>Cytophagia</taxon>
        <taxon>Cytophagales</taxon>
        <taxon>Fulvivirgaceae</taxon>
        <taxon>Fulvivirga</taxon>
    </lineage>
</organism>
<dbReference type="InterPro" id="IPR003661">
    <property type="entry name" value="HisK_dim/P_dom"/>
</dbReference>
<dbReference type="EC" id="2.7.13.3" evidence="2"/>
<gene>
    <name evidence="10" type="ORF">JL102_06640</name>
</gene>
<keyword evidence="6 10" id="KW-0418">Kinase</keyword>
<evidence type="ECO:0000259" key="9">
    <source>
        <dbReference type="PROSITE" id="PS50109"/>
    </source>
</evidence>
<keyword evidence="4" id="KW-0808">Transferase</keyword>
<dbReference type="RefSeq" id="WP_202243481.1">
    <property type="nucleotide sequence ID" value="NZ_JAESIY010000003.1"/>
</dbReference>
<dbReference type="CDD" id="cd00075">
    <property type="entry name" value="HATPase"/>
    <property type="match status" value="1"/>
</dbReference>
<keyword evidence="3" id="KW-0597">Phosphoprotein</keyword>
<keyword evidence="5 8" id="KW-0812">Transmembrane</keyword>
<feature type="transmembrane region" description="Helical" evidence="8">
    <location>
        <begin position="12"/>
        <end position="30"/>
    </location>
</feature>
<keyword evidence="8" id="KW-0472">Membrane</keyword>
<keyword evidence="11" id="KW-1185">Reference proteome</keyword>
<evidence type="ECO:0000313" key="11">
    <source>
        <dbReference type="Proteomes" id="UP000659388"/>
    </source>
</evidence>
<comment type="caution">
    <text evidence="10">The sequence shown here is derived from an EMBL/GenBank/DDBJ whole genome shotgun (WGS) entry which is preliminary data.</text>
</comment>
<keyword evidence="7 8" id="KW-1133">Transmembrane helix</keyword>
<evidence type="ECO:0000256" key="7">
    <source>
        <dbReference type="ARBA" id="ARBA00022989"/>
    </source>
</evidence>
<evidence type="ECO:0000256" key="5">
    <source>
        <dbReference type="ARBA" id="ARBA00022692"/>
    </source>
</evidence>
<evidence type="ECO:0000256" key="8">
    <source>
        <dbReference type="SAM" id="Phobius"/>
    </source>
</evidence>
<dbReference type="SUPFAM" id="SSF47384">
    <property type="entry name" value="Homodimeric domain of signal transducing histidine kinase"/>
    <property type="match status" value="1"/>
</dbReference>
<dbReference type="InterPro" id="IPR036097">
    <property type="entry name" value="HisK_dim/P_sf"/>
</dbReference>
<dbReference type="InterPro" id="IPR050428">
    <property type="entry name" value="TCS_sensor_his_kinase"/>
</dbReference>
<dbReference type="EMBL" id="JAESIY010000003">
    <property type="protein sequence ID" value="MBL3655799.1"/>
    <property type="molecule type" value="Genomic_DNA"/>
</dbReference>
<dbReference type="CDD" id="cd00082">
    <property type="entry name" value="HisKA"/>
    <property type="match status" value="1"/>
</dbReference>
<reference evidence="10" key="1">
    <citation type="submission" date="2021-01" db="EMBL/GenBank/DDBJ databases">
        <title>Fulvivirga kasyanovii gen. nov., sp nov., a novel member of the phylum Bacteroidetes isolated from seawater in a mussel farm.</title>
        <authorList>
            <person name="Zhao L.-H."/>
            <person name="Wang Z.-J."/>
        </authorList>
    </citation>
    <scope>NUCLEOTIDE SEQUENCE</scope>
    <source>
        <strain evidence="10">2943</strain>
    </source>
</reference>
<evidence type="ECO:0000256" key="1">
    <source>
        <dbReference type="ARBA" id="ARBA00000085"/>
    </source>
</evidence>
<dbReference type="SUPFAM" id="SSF55874">
    <property type="entry name" value="ATPase domain of HSP90 chaperone/DNA topoisomerase II/histidine kinase"/>
    <property type="match status" value="1"/>
</dbReference>
<feature type="transmembrane region" description="Helical" evidence="8">
    <location>
        <begin position="135"/>
        <end position="158"/>
    </location>
</feature>
<dbReference type="Pfam" id="PF02518">
    <property type="entry name" value="HATPase_c"/>
    <property type="match status" value="1"/>
</dbReference>
<dbReference type="InterPro" id="IPR003594">
    <property type="entry name" value="HATPase_dom"/>
</dbReference>
<name>A0A937F709_9BACT</name>
<dbReference type="InterPro" id="IPR036890">
    <property type="entry name" value="HATPase_C_sf"/>
</dbReference>
<evidence type="ECO:0000256" key="2">
    <source>
        <dbReference type="ARBA" id="ARBA00012438"/>
    </source>
</evidence>
<dbReference type="AlphaFoldDB" id="A0A937F709"/>
<dbReference type="PANTHER" id="PTHR45436:SF5">
    <property type="entry name" value="SENSOR HISTIDINE KINASE TRCS"/>
    <property type="match status" value="1"/>
</dbReference>
<feature type="domain" description="Histidine kinase" evidence="9">
    <location>
        <begin position="219"/>
        <end position="420"/>
    </location>
</feature>
<dbReference type="SMART" id="SM00387">
    <property type="entry name" value="HATPase_c"/>
    <property type="match status" value="1"/>
</dbReference>
<evidence type="ECO:0000256" key="4">
    <source>
        <dbReference type="ARBA" id="ARBA00022679"/>
    </source>
</evidence>
<evidence type="ECO:0000256" key="6">
    <source>
        <dbReference type="ARBA" id="ARBA00022777"/>
    </source>
</evidence>
<dbReference type="GO" id="GO:0000155">
    <property type="term" value="F:phosphorelay sensor kinase activity"/>
    <property type="evidence" value="ECO:0007669"/>
    <property type="project" value="InterPro"/>
</dbReference>
<comment type="catalytic activity">
    <reaction evidence="1">
        <text>ATP + protein L-histidine = ADP + protein N-phospho-L-histidine.</text>
        <dbReference type="EC" id="2.7.13.3"/>
    </reaction>
</comment>
<dbReference type="InterPro" id="IPR005467">
    <property type="entry name" value="His_kinase_dom"/>
</dbReference>
<dbReference type="Pfam" id="PF00512">
    <property type="entry name" value="HisKA"/>
    <property type="match status" value="1"/>
</dbReference>
<proteinExistence type="predicted"/>
<dbReference type="Gene3D" id="3.30.565.10">
    <property type="entry name" value="Histidine kinase-like ATPase, C-terminal domain"/>
    <property type="match status" value="1"/>
</dbReference>
<evidence type="ECO:0000313" key="10">
    <source>
        <dbReference type="EMBL" id="MBL3655799.1"/>
    </source>
</evidence>
<dbReference type="PANTHER" id="PTHR45436">
    <property type="entry name" value="SENSOR HISTIDINE KINASE YKOH"/>
    <property type="match status" value="1"/>
</dbReference>
<sequence length="420" mass="48503">MKLLNYTTKYLAGVFFLILIVWAGLLYYALLDEIYDSMDDGLENQKLLVLEKASNDKSVLGQNEFEDGYYTIKPIVDPGDRAYRDIYSDTTMFMQNEQDFEPVRLLTTVFKRDGKWYELRLITSMVEEDDLIEDLAFGLLWLYVGVLATILILNNLLLKKIWKPFYNLIKQLSGFRLDKPEQIKGDSKIEEFNALYESVNTMLNANIEAYAAQKQFIENASHELQTPMGIIRSRLELLLQKGDLSDSQLKEWKVIMDNVNRMGRLNRSLLLLAKIENRQFEEAQKITVNQTIDDILLNLQALFEHKEIEVDKIYANEVVVHANAELVYTLFNNLIKNAINHSDKEGHVKVMISGNIVTIENSGEAPLPVTEIFKRFYKSNAASQSTGLGLSIVKAIADRYHYEINYRFANRHIFEIVLIK</sequence>
<dbReference type="Proteomes" id="UP000659388">
    <property type="component" value="Unassembled WGS sequence"/>
</dbReference>
<dbReference type="Gene3D" id="1.10.287.130">
    <property type="match status" value="1"/>
</dbReference>